<evidence type="ECO:0000256" key="3">
    <source>
        <dbReference type="ARBA" id="ARBA00022692"/>
    </source>
</evidence>
<keyword evidence="2" id="KW-0813">Transport</keyword>
<dbReference type="PANTHER" id="PTHR48020">
    <property type="entry name" value="PROTON MYO-INOSITOL COTRANSPORTER"/>
    <property type="match status" value="1"/>
</dbReference>
<keyword evidence="6" id="KW-0175">Coiled coil</keyword>
<dbReference type="Gene3D" id="1.20.1250.20">
    <property type="entry name" value="MFS general substrate transporter like domains"/>
    <property type="match status" value="1"/>
</dbReference>
<proteinExistence type="predicted"/>
<dbReference type="SUPFAM" id="SSF103473">
    <property type="entry name" value="MFS general substrate transporter"/>
    <property type="match status" value="1"/>
</dbReference>
<evidence type="ECO:0000256" key="1">
    <source>
        <dbReference type="ARBA" id="ARBA00004141"/>
    </source>
</evidence>
<comment type="caution">
    <text evidence="9">The sequence shown here is derived from an EMBL/GenBank/DDBJ whole genome shotgun (WGS) entry which is preliminary data.</text>
</comment>
<name>A0A5J4W8H1_9EUKA</name>
<keyword evidence="5 7" id="KW-0472">Membrane</keyword>
<reference evidence="9 10" key="1">
    <citation type="submission" date="2019-03" db="EMBL/GenBank/DDBJ databases">
        <title>Single cell metagenomics reveals metabolic interactions within the superorganism composed of flagellate Streblomastix strix and complex community of Bacteroidetes bacteria on its surface.</title>
        <authorList>
            <person name="Treitli S.C."/>
            <person name="Kolisko M."/>
            <person name="Husnik F."/>
            <person name="Keeling P."/>
            <person name="Hampl V."/>
        </authorList>
    </citation>
    <scope>NUCLEOTIDE SEQUENCE [LARGE SCALE GENOMIC DNA]</scope>
    <source>
        <strain evidence="9">ST1C</strain>
    </source>
</reference>
<evidence type="ECO:0000313" key="10">
    <source>
        <dbReference type="Proteomes" id="UP000324800"/>
    </source>
</evidence>
<comment type="subcellular location">
    <subcellularLocation>
        <location evidence="1">Membrane</location>
        <topology evidence="1">Multi-pass membrane protein</topology>
    </subcellularLocation>
</comment>
<keyword evidence="4 7" id="KW-1133">Transmembrane helix</keyword>
<gene>
    <name evidence="9" type="ORF">EZS28_013571</name>
</gene>
<protein>
    <recommendedName>
        <fullName evidence="8">Major facilitator superfamily (MFS) profile domain-containing protein</fullName>
    </recommendedName>
</protein>
<sequence length="206" mass="22831">MGITQTITSGILNEEPWISYSSASKGVITSSLILGAAVGCFIGGAVLNKFGRKITLTISTIFIFLFGMLCGFFGNIYCLLIFRMICGLGVGLAKIAAQLFITEVAQIINIDENAKTREEYSSVKTEQEKLKELKKKKKEMKKKLNKKKSGDAFRERIMAVDQTSITFGILLANIIKTVELISLCAVRGDTNQWSVRFLDQFSLLDH</sequence>
<dbReference type="EMBL" id="SNRW01003065">
    <property type="protein sequence ID" value="KAA6390903.1"/>
    <property type="molecule type" value="Genomic_DNA"/>
</dbReference>
<dbReference type="InterPro" id="IPR036259">
    <property type="entry name" value="MFS_trans_sf"/>
</dbReference>
<dbReference type="OrthoDB" id="4142200at2759"/>
<dbReference type="Pfam" id="PF00083">
    <property type="entry name" value="Sugar_tr"/>
    <property type="match status" value="1"/>
</dbReference>
<dbReference type="PROSITE" id="PS50850">
    <property type="entry name" value="MFS"/>
    <property type="match status" value="1"/>
</dbReference>
<dbReference type="InterPro" id="IPR020846">
    <property type="entry name" value="MFS_dom"/>
</dbReference>
<dbReference type="InterPro" id="IPR050814">
    <property type="entry name" value="Myo-inositol_Transporter"/>
</dbReference>
<organism evidence="9 10">
    <name type="scientific">Streblomastix strix</name>
    <dbReference type="NCBI Taxonomy" id="222440"/>
    <lineage>
        <taxon>Eukaryota</taxon>
        <taxon>Metamonada</taxon>
        <taxon>Preaxostyla</taxon>
        <taxon>Oxymonadida</taxon>
        <taxon>Streblomastigidae</taxon>
        <taxon>Streblomastix</taxon>
    </lineage>
</organism>
<evidence type="ECO:0000256" key="4">
    <source>
        <dbReference type="ARBA" id="ARBA00022989"/>
    </source>
</evidence>
<feature type="domain" description="Major facilitator superfamily (MFS) profile" evidence="8">
    <location>
        <begin position="1"/>
        <end position="206"/>
    </location>
</feature>
<accession>A0A5J4W8H1</accession>
<feature type="transmembrane region" description="Helical" evidence="7">
    <location>
        <begin position="54"/>
        <end position="74"/>
    </location>
</feature>
<dbReference type="GO" id="GO:0022857">
    <property type="term" value="F:transmembrane transporter activity"/>
    <property type="evidence" value="ECO:0007669"/>
    <property type="project" value="InterPro"/>
</dbReference>
<evidence type="ECO:0000256" key="6">
    <source>
        <dbReference type="SAM" id="Coils"/>
    </source>
</evidence>
<evidence type="ECO:0000256" key="5">
    <source>
        <dbReference type="ARBA" id="ARBA00023136"/>
    </source>
</evidence>
<feature type="transmembrane region" description="Helical" evidence="7">
    <location>
        <begin position="27"/>
        <end position="47"/>
    </location>
</feature>
<dbReference type="AlphaFoldDB" id="A0A5J4W8H1"/>
<evidence type="ECO:0000256" key="7">
    <source>
        <dbReference type="SAM" id="Phobius"/>
    </source>
</evidence>
<evidence type="ECO:0000259" key="8">
    <source>
        <dbReference type="PROSITE" id="PS50850"/>
    </source>
</evidence>
<keyword evidence="3 7" id="KW-0812">Transmembrane</keyword>
<dbReference type="PANTHER" id="PTHR48020:SF12">
    <property type="entry name" value="PROTON MYO-INOSITOL COTRANSPORTER"/>
    <property type="match status" value="1"/>
</dbReference>
<dbReference type="GO" id="GO:0016020">
    <property type="term" value="C:membrane"/>
    <property type="evidence" value="ECO:0007669"/>
    <property type="project" value="UniProtKB-SubCell"/>
</dbReference>
<dbReference type="InterPro" id="IPR005828">
    <property type="entry name" value="MFS_sugar_transport-like"/>
</dbReference>
<evidence type="ECO:0000256" key="2">
    <source>
        <dbReference type="ARBA" id="ARBA00022448"/>
    </source>
</evidence>
<dbReference type="Proteomes" id="UP000324800">
    <property type="component" value="Unassembled WGS sequence"/>
</dbReference>
<evidence type="ECO:0000313" key="9">
    <source>
        <dbReference type="EMBL" id="KAA6390903.1"/>
    </source>
</evidence>
<feature type="coiled-coil region" evidence="6">
    <location>
        <begin position="113"/>
        <end position="150"/>
    </location>
</feature>